<evidence type="ECO:0000313" key="2">
    <source>
        <dbReference type="EMBL" id="QDU37259.1"/>
    </source>
</evidence>
<dbReference type="EMBL" id="CP036275">
    <property type="protein sequence ID" value="QDU37259.1"/>
    <property type="molecule type" value="Genomic_DNA"/>
</dbReference>
<dbReference type="RefSeq" id="WP_197444192.1">
    <property type="nucleotide sequence ID" value="NZ_CP036275.1"/>
</dbReference>
<reference evidence="2 3" key="1">
    <citation type="submission" date="2019-02" db="EMBL/GenBank/DDBJ databases">
        <title>Deep-cultivation of Planctomycetes and their phenomic and genomic characterization uncovers novel biology.</title>
        <authorList>
            <person name="Wiegand S."/>
            <person name="Jogler M."/>
            <person name="Boedeker C."/>
            <person name="Pinto D."/>
            <person name="Vollmers J."/>
            <person name="Rivas-Marin E."/>
            <person name="Kohn T."/>
            <person name="Peeters S.H."/>
            <person name="Heuer A."/>
            <person name="Rast P."/>
            <person name="Oberbeckmann S."/>
            <person name="Bunk B."/>
            <person name="Jeske O."/>
            <person name="Meyerdierks A."/>
            <person name="Storesund J.E."/>
            <person name="Kallscheuer N."/>
            <person name="Luecker S."/>
            <person name="Lage O.M."/>
            <person name="Pohl T."/>
            <person name="Merkel B.J."/>
            <person name="Hornburger P."/>
            <person name="Mueller R.-W."/>
            <person name="Bruemmer F."/>
            <person name="Labrenz M."/>
            <person name="Spormann A.M."/>
            <person name="Op den Camp H."/>
            <person name="Overmann J."/>
            <person name="Amann R."/>
            <person name="Jetten M.S.M."/>
            <person name="Mascher T."/>
            <person name="Medema M.H."/>
            <person name="Devos D.P."/>
            <person name="Kaster A.-K."/>
            <person name="Ovreas L."/>
            <person name="Rohde M."/>
            <person name="Galperin M.Y."/>
            <person name="Jogler C."/>
        </authorList>
    </citation>
    <scope>NUCLEOTIDE SEQUENCE [LARGE SCALE GENOMIC DNA]</scope>
    <source>
        <strain evidence="2 3">Mal4</strain>
    </source>
</reference>
<gene>
    <name evidence="2" type="ORF">Mal4_15690</name>
</gene>
<evidence type="ECO:0008006" key="4">
    <source>
        <dbReference type="Google" id="ProtNLM"/>
    </source>
</evidence>
<name>A0A517Z465_9PLAN</name>
<protein>
    <recommendedName>
        <fullName evidence="4">Prolyl 4-hydroxylase alpha subunit Fe(2+) 2OG dioxygenase domain-containing protein</fullName>
    </recommendedName>
</protein>
<feature type="region of interest" description="Disordered" evidence="1">
    <location>
        <begin position="35"/>
        <end position="56"/>
    </location>
</feature>
<sequence>MLHALQTRTNQFEEPFRHWEVLEPLTQSMLDEVTGTPIPDGPRAYDGTRAADNGGRGKDGKLRCYVGRDNVDEFPAMGELIDELMKPETYELVGDLIQRDLRNAYLRLEVIADRSGFWLKPHKDIREKLMSMLVYVNPYGENENLGTDLYNEDLQRVKTVPFRHNYGYLFAPGDDTWHGFEKKPIVRERRSILINYVTFQTDWKLPMRRAA</sequence>
<organism evidence="2 3">
    <name type="scientific">Maioricimonas rarisocia</name>
    <dbReference type="NCBI Taxonomy" id="2528026"/>
    <lineage>
        <taxon>Bacteria</taxon>
        <taxon>Pseudomonadati</taxon>
        <taxon>Planctomycetota</taxon>
        <taxon>Planctomycetia</taxon>
        <taxon>Planctomycetales</taxon>
        <taxon>Planctomycetaceae</taxon>
        <taxon>Maioricimonas</taxon>
    </lineage>
</organism>
<dbReference type="AlphaFoldDB" id="A0A517Z465"/>
<evidence type="ECO:0000256" key="1">
    <source>
        <dbReference type="SAM" id="MobiDB-lite"/>
    </source>
</evidence>
<accession>A0A517Z465</accession>
<dbReference type="KEGG" id="mri:Mal4_15690"/>
<evidence type="ECO:0000313" key="3">
    <source>
        <dbReference type="Proteomes" id="UP000320496"/>
    </source>
</evidence>
<dbReference type="Gene3D" id="2.60.120.620">
    <property type="entry name" value="q2cbj1_9rhob like domain"/>
    <property type="match status" value="1"/>
</dbReference>
<dbReference type="Proteomes" id="UP000320496">
    <property type="component" value="Chromosome"/>
</dbReference>
<proteinExistence type="predicted"/>
<keyword evidence="3" id="KW-1185">Reference proteome</keyword>